<name>D6WEP1_TRICA</name>
<evidence type="ECO:0000256" key="4">
    <source>
        <dbReference type="ARBA" id="ARBA00022692"/>
    </source>
</evidence>
<gene>
    <name evidence="11" type="primary">Or183</name>
    <name evidence="11" type="ORF">TcasGA2_TC030359</name>
</gene>
<reference evidence="11 12" key="2">
    <citation type="journal article" date="2010" name="Nucleic Acids Res.">
        <title>BeetleBase in 2010: revisions to provide comprehensive genomic information for Tribolium castaneum.</title>
        <authorList>
            <person name="Kim H.S."/>
            <person name="Murphy T."/>
            <person name="Xia J."/>
            <person name="Caragea D."/>
            <person name="Park Y."/>
            <person name="Beeman R.W."/>
            <person name="Lorenzen M.D."/>
            <person name="Butcher S."/>
            <person name="Manak J.R."/>
            <person name="Brown S.J."/>
        </authorList>
    </citation>
    <scope>GENOME REANNOTATION</scope>
    <source>
        <strain evidence="11 12">Georgia GA2</strain>
    </source>
</reference>
<reference evidence="11 12" key="1">
    <citation type="journal article" date="2008" name="Nature">
        <title>The genome of the model beetle and pest Tribolium castaneum.</title>
        <authorList>
            <consortium name="Tribolium Genome Sequencing Consortium"/>
            <person name="Richards S."/>
            <person name="Gibbs R.A."/>
            <person name="Weinstock G.M."/>
            <person name="Brown S.J."/>
            <person name="Denell R."/>
            <person name="Beeman R.W."/>
            <person name="Gibbs R."/>
            <person name="Beeman R.W."/>
            <person name="Brown S.J."/>
            <person name="Bucher G."/>
            <person name="Friedrich M."/>
            <person name="Grimmelikhuijzen C.J."/>
            <person name="Klingler M."/>
            <person name="Lorenzen M."/>
            <person name="Richards S."/>
            <person name="Roth S."/>
            <person name="Schroder R."/>
            <person name="Tautz D."/>
            <person name="Zdobnov E.M."/>
            <person name="Muzny D."/>
            <person name="Gibbs R.A."/>
            <person name="Weinstock G.M."/>
            <person name="Attaway T."/>
            <person name="Bell S."/>
            <person name="Buhay C.J."/>
            <person name="Chandrabose M.N."/>
            <person name="Chavez D."/>
            <person name="Clerk-Blankenburg K.P."/>
            <person name="Cree A."/>
            <person name="Dao M."/>
            <person name="Davis C."/>
            <person name="Chacko J."/>
            <person name="Dinh H."/>
            <person name="Dugan-Rocha S."/>
            <person name="Fowler G."/>
            <person name="Garner T.T."/>
            <person name="Garnes J."/>
            <person name="Gnirke A."/>
            <person name="Hawes A."/>
            <person name="Hernandez J."/>
            <person name="Hines S."/>
            <person name="Holder M."/>
            <person name="Hume J."/>
            <person name="Jhangiani S.N."/>
            <person name="Joshi V."/>
            <person name="Khan Z.M."/>
            <person name="Jackson L."/>
            <person name="Kovar C."/>
            <person name="Kowis A."/>
            <person name="Lee S."/>
            <person name="Lewis L.R."/>
            <person name="Margolis J."/>
            <person name="Morgan M."/>
            <person name="Nazareth L.V."/>
            <person name="Nguyen N."/>
            <person name="Okwuonu G."/>
            <person name="Parker D."/>
            <person name="Richards S."/>
            <person name="Ruiz S.J."/>
            <person name="Santibanez J."/>
            <person name="Savard J."/>
            <person name="Scherer S.E."/>
            <person name="Schneider B."/>
            <person name="Sodergren E."/>
            <person name="Tautz D."/>
            <person name="Vattahil S."/>
            <person name="Villasana D."/>
            <person name="White C.S."/>
            <person name="Wright R."/>
            <person name="Park Y."/>
            <person name="Beeman R.W."/>
            <person name="Lord J."/>
            <person name="Oppert B."/>
            <person name="Lorenzen M."/>
            <person name="Brown S."/>
            <person name="Wang L."/>
            <person name="Savard J."/>
            <person name="Tautz D."/>
            <person name="Richards S."/>
            <person name="Weinstock G."/>
            <person name="Gibbs R.A."/>
            <person name="Liu Y."/>
            <person name="Worley K."/>
            <person name="Weinstock G."/>
            <person name="Elsik C.G."/>
            <person name="Reese J.T."/>
            <person name="Elhaik E."/>
            <person name="Landan G."/>
            <person name="Graur D."/>
            <person name="Arensburger P."/>
            <person name="Atkinson P."/>
            <person name="Beeman R.W."/>
            <person name="Beidler J."/>
            <person name="Brown S.J."/>
            <person name="Demuth J.P."/>
            <person name="Drury D.W."/>
            <person name="Du Y.Z."/>
            <person name="Fujiwara H."/>
            <person name="Lorenzen M."/>
            <person name="Maselli V."/>
            <person name="Osanai M."/>
            <person name="Park Y."/>
            <person name="Robertson H.M."/>
            <person name="Tu Z."/>
            <person name="Wang J.J."/>
            <person name="Wang S."/>
            <person name="Richards S."/>
            <person name="Song H."/>
            <person name="Zhang L."/>
            <person name="Sodergren E."/>
            <person name="Werner D."/>
            <person name="Stanke M."/>
            <person name="Morgenstern B."/>
            <person name="Solovyev V."/>
            <person name="Kosarev P."/>
            <person name="Brown G."/>
            <person name="Chen H.C."/>
            <person name="Ermolaeva O."/>
            <person name="Hlavina W."/>
            <person name="Kapustin Y."/>
            <person name="Kiryutin B."/>
            <person name="Kitts P."/>
            <person name="Maglott D."/>
            <person name="Pruitt K."/>
            <person name="Sapojnikov V."/>
            <person name="Souvorov A."/>
            <person name="Mackey A.J."/>
            <person name="Waterhouse R.M."/>
            <person name="Wyder S."/>
            <person name="Zdobnov E.M."/>
            <person name="Zdobnov E.M."/>
            <person name="Wyder S."/>
            <person name="Kriventseva E.V."/>
            <person name="Kadowaki T."/>
            <person name="Bork P."/>
            <person name="Aranda M."/>
            <person name="Bao R."/>
            <person name="Beermann A."/>
            <person name="Berns N."/>
            <person name="Bolognesi R."/>
            <person name="Bonneton F."/>
            <person name="Bopp D."/>
            <person name="Brown S.J."/>
            <person name="Bucher G."/>
            <person name="Butts T."/>
            <person name="Chaumot A."/>
            <person name="Denell R.E."/>
            <person name="Ferrier D.E."/>
            <person name="Friedrich M."/>
            <person name="Gordon C.M."/>
            <person name="Jindra M."/>
            <person name="Klingler M."/>
            <person name="Lan Q."/>
            <person name="Lattorff H.M."/>
            <person name="Laudet V."/>
            <person name="von Levetsow C."/>
            <person name="Liu Z."/>
            <person name="Lutz R."/>
            <person name="Lynch J.A."/>
            <person name="da Fonseca R.N."/>
            <person name="Posnien N."/>
            <person name="Reuter R."/>
            <person name="Roth S."/>
            <person name="Savard J."/>
            <person name="Schinko J.B."/>
            <person name="Schmitt C."/>
            <person name="Schoppmeier M."/>
            <person name="Schroder R."/>
            <person name="Shippy T.D."/>
            <person name="Simonnet F."/>
            <person name="Marques-Souza H."/>
            <person name="Tautz D."/>
            <person name="Tomoyasu Y."/>
            <person name="Trauner J."/>
            <person name="Van der Zee M."/>
            <person name="Vervoort M."/>
            <person name="Wittkopp N."/>
            <person name="Wimmer E.A."/>
            <person name="Yang X."/>
            <person name="Jones A.K."/>
            <person name="Sattelle D.B."/>
            <person name="Ebert P.R."/>
            <person name="Nelson D."/>
            <person name="Scott J.G."/>
            <person name="Beeman R.W."/>
            <person name="Muthukrishnan S."/>
            <person name="Kramer K.J."/>
            <person name="Arakane Y."/>
            <person name="Beeman R.W."/>
            <person name="Zhu Q."/>
            <person name="Hogenkamp D."/>
            <person name="Dixit R."/>
            <person name="Oppert B."/>
            <person name="Jiang H."/>
            <person name="Zou Z."/>
            <person name="Marshall J."/>
            <person name="Elpidina E."/>
            <person name="Vinokurov K."/>
            <person name="Oppert C."/>
            <person name="Zou Z."/>
            <person name="Evans J."/>
            <person name="Lu Z."/>
            <person name="Zhao P."/>
            <person name="Sumathipala N."/>
            <person name="Altincicek B."/>
            <person name="Vilcinskas A."/>
            <person name="Williams M."/>
            <person name="Hultmark D."/>
            <person name="Hetru C."/>
            <person name="Jiang H."/>
            <person name="Grimmelikhuijzen C.J."/>
            <person name="Hauser F."/>
            <person name="Cazzamali G."/>
            <person name="Williamson M."/>
            <person name="Park Y."/>
            <person name="Li B."/>
            <person name="Tanaka Y."/>
            <person name="Predel R."/>
            <person name="Neupert S."/>
            <person name="Schachtner J."/>
            <person name="Verleyen P."/>
            <person name="Raible F."/>
            <person name="Bork P."/>
            <person name="Friedrich M."/>
            <person name="Walden K.K."/>
            <person name="Robertson H.M."/>
            <person name="Angeli S."/>
            <person name="Foret S."/>
            <person name="Bucher G."/>
            <person name="Schuetz S."/>
            <person name="Maleszka R."/>
            <person name="Wimmer E.A."/>
            <person name="Beeman R.W."/>
            <person name="Lorenzen M."/>
            <person name="Tomoyasu Y."/>
            <person name="Miller S.C."/>
            <person name="Grossmann D."/>
            <person name="Bucher G."/>
        </authorList>
    </citation>
    <scope>NUCLEOTIDE SEQUENCE [LARGE SCALE GENOMIC DNA]</scope>
    <source>
        <strain evidence="11 12">Georgia GA2</strain>
    </source>
</reference>
<dbReference type="PhylomeDB" id="D6WEP1"/>
<keyword evidence="6 10" id="KW-1133">Transmembrane helix</keyword>
<feature type="transmembrane region" description="Helical" evidence="10">
    <location>
        <begin position="129"/>
        <end position="149"/>
    </location>
</feature>
<feature type="transmembrane region" description="Helical" evidence="10">
    <location>
        <begin position="67"/>
        <end position="87"/>
    </location>
</feature>
<feature type="transmembrane region" description="Helical" evidence="10">
    <location>
        <begin position="161"/>
        <end position="182"/>
    </location>
</feature>
<keyword evidence="2" id="KW-1003">Cell membrane</keyword>
<dbReference type="OMA" id="HELALCI"/>
<evidence type="ECO:0000256" key="6">
    <source>
        <dbReference type="ARBA" id="ARBA00022989"/>
    </source>
</evidence>
<accession>D6WEP1</accession>
<keyword evidence="7 10" id="KW-0472">Membrane</keyword>
<keyword evidence="8 10" id="KW-0675">Receptor</keyword>
<evidence type="ECO:0000313" key="12">
    <source>
        <dbReference type="Proteomes" id="UP000007266"/>
    </source>
</evidence>
<dbReference type="HOGENOM" id="CLU_059644_0_0_1"/>
<feature type="transmembrane region" description="Helical" evidence="10">
    <location>
        <begin position="289"/>
        <end position="306"/>
    </location>
</feature>
<evidence type="ECO:0000256" key="5">
    <source>
        <dbReference type="ARBA" id="ARBA00022725"/>
    </source>
</evidence>
<evidence type="ECO:0000256" key="2">
    <source>
        <dbReference type="ARBA" id="ARBA00022475"/>
    </source>
</evidence>
<dbReference type="GO" id="GO:0005886">
    <property type="term" value="C:plasma membrane"/>
    <property type="evidence" value="ECO:0000318"/>
    <property type="project" value="GO_Central"/>
</dbReference>
<evidence type="ECO:0000256" key="10">
    <source>
        <dbReference type="RuleBase" id="RU351113"/>
    </source>
</evidence>
<dbReference type="GO" id="GO:0007165">
    <property type="term" value="P:signal transduction"/>
    <property type="evidence" value="ECO:0007669"/>
    <property type="project" value="UniProtKB-KW"/>
</dbReference>
<dbReference type="GO" id="GO:0005549">
    <property type="term" value="F:odorant binding"/>
    <property type="evidence" value="ECO:0007669"/>
    <property type="project" value="InterPro"/>
</dbReference>
<protein>
    <recommendedName>
        <fullName evidence="10">Odorant receptor</fullName>
    </recommendedName>
</protein>
<evidence type="ECO:0000256" key="8">
    <source>
        <dbReference type="ARBA" id="ARBA00023170"/>
    </source>
</evidence>
<dbReference type="GO" id="GO:0004984">
    <property type="term" value="F:olfactory receptor activity"/>
    <property type="evidence" value="ECO:0000318"/>
    <property type="project" value="GO_Central"/>
</dbReference>
<keyword evidence="12" id="KW-1185">Reference proteome</keyword>
<dbReference type="PANTHER" id="PTHR21137:SF35">
    <property type="entry name" value="ODORANT RECEPTOR 19A-RELATED"/>
    <property type="match status" value="1"/>
</dbReference>
<dbReference type="EMBL" id="KQ971326">
    <property type="protein sequence ID" value="EFA01393.1"/>
    <property type="molecule type" value="Genomic_DNA"/>
</dbReference>
<dbReference type="GO" id="GO:0050911">
    <property type="term" value="P:detection of chemical stimulus involved in sensory perception of smell"/>
    <property type="evidence" value="ECO:0000318"/>
    <property type="project" value="GO_Central"/>
</dbReference>
<dbReference type="Pfam" id="PF02949">
    <property type="entry name" value="7tm_6"/>
    <property type="match status" value="1"/>
</dbReference>
<evidence type="ECO:0000256" key="3">
    <source>
        <dbReference type="ARBA" id="ARBA00022606"/>
    </source>
</evidence>
<evidence type="ECO:0000313" key="11">
    <source>
        <dbReference type="EMBL" id="EFA01393.1"/>
    </source>
</evidence>
<evidence type="ECO:0000256" key="7">
    <source>
        <dbReference type="ARBA" id="ARBA00023136"/>
    </source>
</evidence>
<evidence type="ECO:0000256" key="9">
    <source>
        <dbReference type="ARBA" id="ARBA00023224"/>
    </source>
</evidence>
<feature type="transmembrane region" description="Helical" evidence="10">
    <location>
        <begin position="35"/>
        <end position="55"/>
    </location>
</feature>
<keyword evidence="4 10" id="KW-0812">Transmembrane</keyword>
<keyword evidence="5 10" id="KW-0552">Olfaction</keyword>
<feature type="transmembrane region" description="Helical" evidence="10">
    <location>
        <begin position="188"/>
        <end position="206"/>
    </location>
</feature>
<dbReference type="PANTHER" id="PTHR21137">
    <property type="entry name" value="ODORANT RECEPTOR"/>
    <property type="match status" value="1"/>
</dbReference>
<dbReference type="InterPro" id="IPR004117">
    <property type="entry name" value="7tm6_olfct_rcpt"/>
</dbReference>
<dbReference type="AlphaFoldDB" id="D6WEP1"/>
<comment type="subcellular location">
    <subcellularLocation>
        <location evidence="1 10">Cell membrane</location>
        <topology evidence="1 10">Multi-pass membrane protein</topology>
    </subcellularLocation>
</comment>
<evidence type="ECO:0000256" key="1">
    <source>
        <dbReference type="ARBA" id="ARBA00004651"/>
    </source>
</evidence>
<keyword evidence="9 10" id="KW-0807">Transducer</keyword>
<dbReference type="Proteomes" id="UP000007266">
    <property type="component" value="Linkage group 3"/>
</dbReference>
<comment type="similarity">
    <text evidence="10">Belongs to the insect chemoreceptor superfamily. Heteromeric odorant receptor channel (TC 1.A.69) family.</text>
</comment>
<proteinExistence type="inferred from homology"/>
<keyword evidence="3 10" id="KW-0716">Sensory transduction</keyword>
<feature type="transmembrane region" description="Helical" evidence="10">
    <location>
        <begin position="258"/>
        <end position="277"/>
    </location>
</feature>
<organism evidence="11 12">
    <name type="scientific">Tribolium castaneum</name>
    <name type="common">Red flour beetle</name>
    <dbReference type="NCBI Taxonomy" id="7070"/>
    <lineage>
        <taxon>Eukaryota</taxon>
        <taxon>Metazoa</taxon>
        <taxon>Ecdysozoa</taxon>
        <taxon>Arthropoda</taxon>
        <taxon>Hexapoda</taxon>
        <taxon>Insecta</taxon>
        <taxon>Pterygota</taxon>
        <taxon>Neoptera</taxon>
        <taxon>Endopterygota</taxon>
        <taxon>Coleoptera</taxon>
        <taxon>Polyphaga</taxon>
        <taxon>Cucujiformia</taxon>
        <taxon>Tenebrionidae</taxon>
        <taxon>Tenebrionidae incertae sedis</taxon>
        <taxon>Tribolium</taxon>
    </lineage>
</organism>
<sequence length="386" mass="45325">MYKQHKKQHFDKSDDPFINLKHVFITYGYHKLVKYYSGFAFIFHTCSMVLEIHYMIKHFSMDLVTKYGGAIMLMNYFLISQIVTVVIEKLYLPELVKIRDLVFWKIDSFGSSVKEQILNDSIKMKRKLYFVWILFAAFGIILLPICGDFDESHLFPKVYETYFGTFGTIFYYFYVSSFPFVLYTSLRIPVFALYGVLQLHVQIILLNHKIRQLSHGLVDIDNVRYQERVSQNLCLCFSQHVALKNWLSKCLKFMKNVMPVYFCLAIICIVIIMFFILNNLVLNTSTHMKLRFFICGICSSVVLYIFSEAGQLLSDDTGGVFQVLMECPWYCWNTKNRKIYTMFLLSAVKPLTVDWGGLILNYNFGNHVFRTCSSYALILYKLRKAK</sequence>
<dbReference type="InParanoid" id="D6WEP1"/>